<dbReference type="Proteomes" id="UP000294292">
    <property type="component" value="Chromosome"/>
</dbReference>
<gene>
    <name evidence="2" type="ORF">E2636_09800</name>
</gene>
<dbReference type="Gene3D" id="3.40.50.1820">
    <property type="entry name" value="alpha/beta hydrolase"/>
    <property type="match status" value="1"/>
</dbReference>
<dbReference type="GO" id="GO:0016787">
    <property type="term" value="F:hydrolase activity"/>
    <property type="evidence" value="ECO:0007669"/>
    <property type="project" value="UniProtKB-KW"/>
</dbReference>
<protein>
    <submittedName>
        <fullName evidence="2">Alpha/beta hydrolase</fullName>
    </submittedName>
</protein>
<feature type="domain" description="Serine aminopeptidase S33" evidence="1">
    <location>
        <begin position="26"/>
        <end position="289"/>
    </location>
</feature>
<evidence type="ECO:0000313" key="3">
    <source>
        <dbReference type="Proteomes" id="UP000294292"/>
    </source>
</evidence>
<dbReference type="RefSeq" id="WP_134210036.1">
    <property type="nucleotide sequence ID" value="NZ_CP038015.1"/>
</dbReference>
<keyword evidence="2" id="KW-0378">Hydrolase</keyword>
<reference evidence="2 3" key="1">
    <citation type="submission" date="2019-03" db="EMBL/GenBank/DDBJ databases">
        <title>Complete genome sequence of Paenisporosarcina antarctica CGMCC 1.6503T.</title>
        <authorList>
            <person name="Rong J.-C."/>
            <person name="Chi N.-Y."/>
            <person name="Zhang Q.-F."/>
        </authorList>
    </citation>
    <scope>NUCLEOTIDE SEQUENCE [LARGE SCALE GENOMIC DNA]</scope>
    <source>
        <strain evidence="2 3">CGMCC 1.6503</strain>
    </source>
</reference>
<proteinExistence type="predicted"/>
<dbReference type="SUPFAM" id="SSF53474">
    <property type="entry name" value="alpha/beta-Hydrolases"/>
    <property type="match status" value="1"/>
</dbReference>
<name>A0A4P6ZZ71_9BACL</name>
<evidence type="ECO:0000259" key="1">
    <source>
        <dbReference type="Pfam" id="PF12146"/>
    </source>
</evidence>
<dbReference type="PANTHER" id="PTHR11614">
    <property type="entry name" value="PHOSPHOLIPASE-RELATED"/>
    <property type="match status" value="1"/>
</dbReference>
<dbReference type="EMBL" id="CP038015">
    <property type="protein sequence ID" value="QBP41409.1"/>
    <property type="molecule type" value="Genomic_DNA"/>
</dbReference>
<sequence>MAKSIYYVKMSDGHEIYTEVYKPEDSPIGHVHILHGLAEHIGRYEEFAHILVEKGYMVSGHDHRGHGQTGKKQSPLGFFANKDGFERVTEDVREVLQAVRKDITCESPILFAHSMGSFIGRRYIQKYGQSVSKIVLSGTDGPTGLTGKIGKIFAQGFALIKGKQAENPFLNKMTFGNFNGKFKESQTDFDWLSSDQSEVQKYVEDPLCGFVPSNQLFIDLINGLSIIHDNIEIERIPKNIPILMIAGTIDPVSRNGKKLWIVAKQYKKAGLTDITVVLVEDKRHELLHDIGKEDTFNLVMKWMEKK</sequence>
<evidence type="ECO:0000313" key="2">
    <source>
        <dbReference type="EMBL" id="QBP41409.1"/>
    </source>
</evidence>
<dbReference type="InterPro" id="IPR022742">
    <property type="entry name" value="Hydrolase_4"/>
</dbReference>
<dbReference type="AlphaFoldDB" id="A0A4P6ZZ71"/>
<accession>A0A4P6ZZ71</accession>
<organism evidence="2 3">
    <name type="scientific">Paenisporosarcina antarctica</name>
    <dbReference type="NCBI Taxonomy" id="417367"/>
    <lineage>
        <taxon>Bacteria</taxon>
        <taxon>Bacillati</taxon>
        <taxon>Bacillota</taxon>
        <taxon>Bacilli</taxon>
        <taxon>Bacillales</taxon>
        <taxon>Caryophanaceae</taxon>
        <taxon>Paenisporosarcina</taxon>
    </lineage>
</organism>
<dbReference type="OrthoDB" id="9806902at2"/>
<dbReference type="InterPro" id="IPR029058">
    <property type="entry name" value="AB_hydrolase_fold"/>
</dbReference>
<dbReference type="Pfam" id="PF12146">
    <property type="entry name" value="Hydrolase_4"/>
    <property type="match status" value="1"/>
</dbReference>
<dbReference type="InterPro" id="IPR051044">
    <property type="entry name" value="MAG_DAG_Lipase"/>
</dbReference>
<keyword evidence="3" id="KW-1185">Reference proteome</keyword>
<dbReference type="KEGG" id="panc:E2636_09800"/>